<proteinExistence type="predicted"/>
<protein>
    <submittedName>
        <fullName evidence="3">Thioredoxin</fullName>
    </submittedName>
</protein>
<dbReference type="EMBL" id="CP011388">
    <property type="protein sequence ID" value="ANE48278.1"/>
    <property type="molecule type" value="Genomic_DNA"/>
</dbReference>
<accession>A0A172TMM3</accession>
<dbReference type="RefSeq" id="WP_068609929.1">
    <property type="nucleotide sequence ID" value="NZ_CP011388.1"/>
</dbReference>
<dbReference type="KEGG" id="pswu:SY83_20535"/>
<dbReference type="Pfam" id="PF00085">
    <property type="entry name" value="Thioredoxin"/>
    <property type="match status" value="1"/>
</dbReference>
<reference evidence="3 4" key="1">
    <citation type="submission" date="2015-01" db="EMBL/GenBank/DDBJ databases">
        <title>Paenibacillus swuensis/DY6/whole genome sequencing.</title>
        <authorList>
            <person name="Kim M.K."/>
            <person name="Srinivasan S."/>
            <person name="Lee J.-J."/>
        </authorList>
    </citation>
    <scope>NUCLEOTIDE SEQUENCE [LARGE SCALE GENOMIC DNA]</scope>
    <source>
        <strain evidence="3 4">DY6</strain>
    </source>
</reference>
<dbReference type="STRING" id="1178515.SY83_20535"/>
<dbReference type="PATRIC" id="fig|1178515.4.peg.4157"/>
<keyword evidence="1" id="KW-1133">Transmembrane helix</keyword>
<evidence type="ECO:0000313" key="4">
    <source>
        <dbReference type="Proteomes" id="UP000076927"/>
    </source>
</evidence>
<name>A0A172TMM3_9BACL</name>
<dbReference type="AlphaFoldDB" id="A0A172TMM3"/>
<dbReference type="Gene3D" id="3.40.30.10">
    <property type="entry name" value="Glutaredoxin"/>
    <property type="match status" value="1"/>
</dbReference>
<evidence type="ECO:0000259" key="2">
    <source>
        <dbReference type="PROSITE" id="PS51352"/>
    </source>
</evidence>
<evidence type="ECO:0000313" key="3">
    <source>
        <dbReference type="EMBL" id="ANE48278.1"/>
    </source>
</evidence>
<dbReference type="SUPFAM" id="SSF52833">
    <property type="entry name" value="Thioredoxin-like"/>
    <property type="match status" value="1"/>
</dbReference>
<dbReference type="InterPro" id="IPR036249">
    <property type="entry name" value="Thioredoxin-like_sf"/>
</dbReference>
<dbReference type="PROSITE" id="PS51352">
    <property type="entry name" value="THIOREDOXIN_2"/>
    <property type="match status" value="1"/>
</dbReference>
<evidence type="ECO:0000256" key="1">
    <source>
        <dbReference type="SAM" id="Phobius"/>
    </source>
</evidence>
<keyword evidence="4" id="KW-1185">Reference proteome</keyword>
<feature type="domain" description="Thioredoxin" evidence="2">
    <location>
        <begin position="34"/>
        <end position="161"/>
    </location>
</feature>
<dbReference type="InterPro" id="IPR013766">
    <property type="entry name" value="Thioredoxin_domain"/>
</dbReference>
<gene>
    <name evidence="3" type="ORF">SY83_20535</name>
</gene>
<dbReference type="OrthoDB" id="32134at2"/>
<keyword evidence="1" id="KW-0812">Transmembrane</keyword>
<keyword evidence="1" id="KW-0472">Membrane</keyword>
<dbReference type="Proteomes" id="UP000076927">
    <property type="component" value="Chromosome"/>
</dbReference>
<sequence length="162" mass="18262">MKKLGIFIGIIVALFVLLYFLNTSTNNNVYGKSESSLNPATRAQLKDPDYQNIIKPEDLDSKIKSGEGVYVYFFSSTCPHCKRTTPVLNPIIKEVGVDVEQFNLLEFEEGWLKYNIEGTPTLIYFKDGKEVDRLADGIREQGATTGNTVEDFRNFLTKHKGA</sequence>
<dbReference type="CDD" id="cd02947">
    <property type="entry name" value="TRX_family"/>
    <property type="match status" value="1"/>
</dbReference>
<feature type="transmembrane region" description="Helical" evidence="1">
    <location>
        <begin position="6"/>
        <end position="22"/>
    </location>
</feature>
<organism evidence="3 4">
    <name type="scientific">Paenibacillus swuensis</name>
    <dbReference type="NCBI Taxonomy" id="1178515"/>
    <lineage>
        <taxon>Bacteria</taxon>
        <taxon>Bacillati</taxon>
        <taxon>Bacillota</taxon>
        <taxon>Bacilli</taxon>
        <taxon>Bacillales</taxon>
        <taxon>Paenibacillaceae</taxon>
        <taxon>Paenibacillus</taxon>
    </lineage>
</organism>